<evidence type="ECO:0000313" key="3">
    <source>
        <dbReference type="Proteomes" id="UP000620064"/>
    </source>
</evidence>
<dbReference type="EMBL" id="BMLV01000005">
    <property type="protein sequence ID" value="GGP05381.1"/>
    <property type="molecule type" value="Genomic_DNA"/>
</dbReference>
<evidence type="ECO:0000313" key="2">
    <source>
        <dbReference type="EMBL" id="GGP05381.1"/>
    </source>
</evidence>
<name>A0ABQ2NK58_9FLAO</name>
<dbReference type="Gene3D" id="3.60.10.10">
    <property type="entry name" value="Endonuclease/exonuclease/phosphatase"/>
    <property type="match status" value="1"/>
</dbReference>
<dbReference type="GO" id="GO:0004519">
    <property type="term" value="F:endonuclease activity"/>
    <property type="evidence" value="ECO:0007669"/>
    <property type="project" value="UniProtKB-KW"/>
</dbReference>
<proteinExistence type="predicted"/>
<keyword evidence="2" id="KW-0540">Nuclease</keyword>
<keyword evidence="3" id="KW-1185">Reference proteome</keyword>
<dbReference type="RefSeq" id="WP_188618105.1">
    <property type="nucleotide sequence ID" value="NZ_BMLV01000005.1"/>
</dbReference>
<dbReference type="PANTHER" id="PTHR42834">
    <property type="entry name" value="ENDONUCLEASE/EXONUCLEASE/PHOSPHATASE FAMILY PROTEIN (AFU_ORTHOLOGUE AFUA_3G09210)"/>
    <property type="match status" value="1"/>
</dbReference>
<reference evidence="3" key="1">
    <citation type="journal article" date="2019" name="Int. J. Syst. Evol. Microbiol.">
        <title>The Global Catalogue of Microorganisms (GCM) 10K type strain sequencing project: providing services to taxonomists for standard genome sequencing and annotation.</title>
        <authorList>
            <consortium name="The Broad Institute Genomics Platform"/>
            <consortium name="The Broad Institute Genome Sequencing Center for Infectious Disease"/>
            <person name="Wu L."/>
            <person name="Ma J."/>
        </authorList>
    </citation>
    <scope>NUCLEOTIDE SEQUENCE [LARGE SCALE GENOMIC DNA]</scope>
    <source>
        <strain evidence="3">CGMCC 1.7656</strain>
    </source>
</reference>
<comment type="caution">
    <text evidence="2">The sequence shown here is derived from an EMBL/GenBank/DDBJ whole genome shotgun (WGS) entry which is preliminary data.</text>
</comment>
<dbReference type="SUPFAM" id="SSF56219">
    <property type="entry name" value="DNase I-like"/>
    <property type="match status" value="1"/>
</dbReference>
<accession>A0ABQ2NK58</accession>
<evidence type="ECO:0000259" key="1">
    <source>
        <dbReference type="Pfam" id="PF19580"/>
    </source>
</evidence>
<keyword evidence="2" id="KW-0378">Hydrolase</keyword>
<organism evidence="2 3">
    <name type="scientific">Cloacibacterium rupense</name>
    <dbReference type="NCBI Taxonomy" id="517423"/>
    <lineage>
        <taxon>Bacteria</taxon>
        <taxon>Pseudomonadati</taxon>
        <taxon>Bacteroidota</taxon>
        <taxon>Flavobacteriia</taxon>
        <taxon>Flavobacteriales</taxon>
        <taxon>Weeksellaceae</taxon>
    </lineage>
</organism>
<dbReference type="PANTHER" id="PTHR42834:SF1">
    <property type="entry name" value="ENDONUCLEASE_EXONUCLEASE_PHOSPHATASE FAMILY PROTEIN (AFU_ORTHOLOGUE AFUA_3G09210)"/>
    <property type="match status" value="1"/>
</dbReference>
<keyword evidence="2" id="KW-0255">Endonuclease</keyword>
<dbReference type="Pfam" id="PF19580">
    <property type="entry name" value="Exo_endo_phos_3"/>
    <property type="match status" value="1"/>
</dbReference>
<sequence length="324" mass="38042">MQEKAKNSAKELIVFYNVENLFSPDPKPTHKLDPTSSGLRNWDERKYQNKLHKIANVFRLIEEREGILPMLIGLAEVNSQENLNDLVELEPFNHQYGIVHYDSLDERGVDTALLYDKRKISILDAEAISFVFEKHHENPDNLDTTRDVLHCRLNYFSKEIINVFVAHLPSKRERDINKPKRAFILNSINEKIVKIVQESRESVIVCGDFNENPVEENIIKLLYDENMNKILRNEFETLFQNKNYSTFHYKDGLLFDQIMLSEDFFKPESAIKFQQAVVFNSEKISNWDKKFHGRPFRTYAGTRYLGGYSDHYPVYVVLKTDINN</sequence>
<dbReference type="Proteomes" id="UP000620064">
    <property type="component" value="Unassembled WGS sequence"/>
</dbReference>
<gene>
    <name evidence="2" type="ORF">GCM10010992_21240</name>
</gene>
<dbReference type="InterPro" id="IPR036691">
    <property type="entry name" value="Endo/exonu/phosph_ase_sf"/>
</dbReference>
<protein>
    <submittedName>
        <fullName evidence="2">Endonuclease</fullName>
    </submittedName>
</protein>
<dbReference type="InterPro" id="IPR005135">
    <property type="entry name" value="Endo/exonuclease/phosphatase"/>
</dbReference>
<feature type="domain" description="Endonuclease/exonuclease/phosphatase" evidence="1">
    <location>
        <begin position="13"/>
        <end position="319"/>
    </location>
</feature>